<gene>
    <name evidence="8" type="ORF">CTB96_00730</name>
</gene>
<evidence type="ECO:0000313" key="9">
    <source>
        <dbReference type="Proteomes" id="UP000246722"/>
    </source>
</evidence>
<dbReference type="GO" id="GO:0016705">
    <property type="term" value="F:oxidoreductase activity, acting on paired donors, with incorporation or reduction of molecular oxygen"/>
    <property type="evidence" value="ECO:0007669"/>
    <property type="project" value="InterPro"/>
</dbReference>
<dbReference type="AlphaFoldDB" id="A0A318A0S4"/>
<keyword evidence="9" id="KW-1185">Reference proteome</keyword>
<dbReference type="OrthoDB" id="3265338at2"/>
<dbReference type="GO" id="GO:0004497">
    <property type="term" value="F:monooxygenase activity"/>
    <property type="evidence" value="ECO:0007669"/>
    <property type="project" value="UniProtKB-KW"/>
</dbReference>
<evidence type="ECO:0000256" key="2">
    <source>
        <dbReference type="ARBA" id="ARBA00022643"/>
    </source>
</evidence>
<feature type="binding site" evidence="6">
    <location>
        <position position="154"/>
    </location>
    <ligand>
        <name>FMN</name>
        <dbReference type="ChEBI" id="CHEBI:58210"/>
    </ligand>
</feature>
<feature type="binding site" evidence="6">
    <location>
        <position position="225"/>
    </location>
    <ligand>
        <name>FMN</name>
        <dbReference type="ChEBI" id="CHEBI:58210"/>
    </ligand>
</feature>
<feature type="domain" description="Luciferase-like" evidence="7">
    <location>
        <begin position="17"/>
        <end position="390"/>
    </location>
</feature>
<dbReference type="PANTHER" id="PTHR30011">
    <property type="entry name" value="ALKANESULFONATE MONOOXYGENASE-RELATED"/>
    <property type="match status" value="1"/>
</dbReference>
<feature type="binding site" evidence="6">
    <location>
        <position position="100"/>
    </location>
    <ligand>
        <name>FMN</name>
        <dbReference type="ChEBI" id="CHEBI:58210"/>
    </ligand>
</feature>
<dbReference type="InterPro" id="IPR051260">
    <property type="entry name" value="Diverse_substr_monoxygenases"/>
</dbReference>
<proteinExistence type="inferred from homology"/>
<reference evidence="8 9" key="1">
    <citation type="submission" date="2018-05" db="EMBL/GenBank/DDBJ databases">
        <title>Genetic diversity of glacier-inhabiting Cryobacterium bacteria in China and description of Cryobacterium mengkeensis sp. nov. and Arthrobacter glacialis sp. nov.</title>
        <authorList>
            <person name="Liu Q."/>
            <person name="Xin Y.-H."/>
        </authorList>
    </citation>
    <scope>NUCLEOTIDE SEQUENCE [LARGE SCALE GENOMIC DNA]</scope>
    <source>
        <strain evidence="8 9">SK-1</strain>
    </source>
</reference>
<feature type="binding site" evidence="6">
    <location>
        <position position="54"/>
    </location>
    <ligand>
        <name>FMN</name>
        <dbReference type="ChEBI" id="CHEBI:58210"/>
    </ligand>
</feature>
<dbReference type="InterPro" id="IPR036661">
    <property type="entry name" value="Luciferase-like_sf"/>
</dbReference>
<evidence type="ECO:0000256" key="4">
    <source>
        <dbReference type="ARBA" id="ARBA00023033"/>
    </source>
</evidence>
<dbReference type="Pfam" id="PF00296">
    <property type="entry name" value="Bac_luciferase"/>
    <property type="match status" value="1"/>
</dbReference>
<dbReference type="EMBL" id="QHLY01000003">
    <property type="protein sequence ID" value="PXA73306.1"/>
    <property type="molecule type" value="Genomic_DNA"/>
</dbReference>
<evidence type="ECO:0000256" key="5">
    <source>
        <dbReference type="ARBA" id="ARBA00033748"/>
    </source>
</evidence>
<dbReference type="InterPro" id="IPR011251">
    <property type="entry name" value="Luciferase-like_dom"/>
</dbReference>
<comment type="caution">
    <text evidence="8">The sequence shown here is derived from an EMBL/GenBank/DDBJ whole genome shotgun (WGS) entry which is preliminary data.</text>
</comment>
<keyword evidence="1 6" id="KW-0285">Flavoprotein</keyword>
<dbReference type="PIRSF" id="PIRSF000337">
    <property type="entry name" value="NTA_MOA"/>
    <property type="match status" value="1"/>
</dbReference>
<evidence type="ECO:0000256" key="3">
    <source>
        <dbReference type="ARBA" id="ARBA00023002"/>
    </source>
</evidence>
<dbReference type="InterPro" id="IPR016215">
    <property type="entry name" value="NTA_MOA"/>
</dbReference>
<protein>
    <submittedName>
        <fullName evidence="8">FMNH2-dependent monooxygenase</fullName>
    </submittedName>
</protein>
<keyword evidence="2 6" id="KW-0288">FMN</keyword>
<name>A0A318A0S4_9MICO</name>
<evidence type="ECO:0000313" key="8">
    <source>
        <dbReference type="EMBL" id="PXA73306.1"/>
    </source>
</evidence>
<sequence>MFHMGWFLGNGFGIQPWTGTFSGRSMTDWMKPDLYVDLTSSLERGGYDFVFIEDTSMVEDTYEGSAAHTLSRGTMAPKNDPIPLVPLMTQRSKHIGVIATISTSQYPPFLAARQAVTLDHLTEGRFGANIVTSVTHRVGQNFGFDKLPPHDERYTRAEEWMDVVSQLWESWDEDALVLNPDLPMYADHTKVNPINFRGDYFSSRGPLNTIPGPQRRPVIAQAGNSSPGRALASKHADTMLAMGHNVEQMKAFREDMRARVAAEGRDPDSLKVMFLVTPMLGENDEHARQREAERLAYVSSDESIAGILWGLSYVSGGEVDFSKFDLDEKMPNIIGNGEQSSMKQYTAGNEDKTLREVITSIRQIGDLGLIGSPDTVAAKMGEIMEEVGGDGFLVYPEVTRRTIAEYSDGLSLALRRRGLIRDTYDHSTLRENLLDF</sequence>
<keyword evidence="3" id="KW-0560">Oxidoreductase</keyword>
<keyword evidence="4 8" id="KW-0503">Monooxygenase</keyword>
<evidence type="ECO:0000256" key="1">
    <source>
        <dbReference type="ARBA" id="ARBA00022630"/>
    </source>
</evidence>
<feature type="binding site" evidence="6">
    <location>
        <position position="150"/>
    </location>
    <ligand>
        <name>FMN</name>
        <dbReference type="ChEBI" id="CHEBI:58210"/>
    </ligand>
</feature>
<dbReference type="Gene3D" id="3.20.20.30">
    <property type="entry name" value="Luciferase-like domain"/>
    <property type="match status" value="1"/>
</dbReference>
<evidence type="ECO:0000259" key="7">
    <source>
        <dbReference type="Pfam" id="PF00296"/>
    </source>
</evidence>
<dbReference type="SUPFAM" id="SSF51679">
    <property type="entry name" value="Bacterial luciferase-like"/>
    <property type="match status" value="1"/>
</dbReference>
<evidence type="ECO:0000256" key="6">
    <source>
        <dbReference type="PIRSR" id="PIRSR000337-1"/>
    </source>
</evidence>
<dbReference type="NCBIfam" id="TIGR03860">
    <property type="entry name" value="FMN_nitrolo"/>
    <property type="match status" value="1"/>
</dbReference>
<accession>A0A318A0S4</accession>
<comment type="similarity">
    <text evidence="5">Belongs to the NtaA/SnaA/DszA monooxygenase family.</text>
</comment>
<dbReference type="Proteomes" id="UP000246722">
    <property type="component" value="Unassembled WGS sequence"/>
</dbReference>
<dbReference type="PANTHER" id="PTHR30011:SF16">
    <property type="entry name" value="C2H2 FINGER DOMAIN TRANSCRIPTION FACTOR (EUROFUNG)-RELATED"/>
    <property type="match status" value="1"/>
</dbReference>
<organism evidence="8 9">
    <name type="scientific">Cryobacterium arcticum</name>
    <dbReference type="NCBI Taxonomy" id="670052"/>
    <lineage>
        <taxon>Bacteria</taxon>
        <taxon>Bacillati</taxon>
        <taxon>Actinomycetota</taxon>
        <taxon>Actinomycetes</taxon>
        <taxon>Micrococcales</taxon>
        <taxon>Microbacteriaceae</taxon>
        <taxon>Cryobacterium</taxon>
    </lineage>
</organism>